<dbReference type="GeneID" id="2912127"/>
<protein>
    <submittedName>
        <fullName evidence="8">GRASP55/65 PDZ-like domain-domain-containing protein</fullName>
    </submittedName>
</protein>
<dbReference type="KEGG" id="yli:2912127"/>
<reference evidence="8 10" key="2">
    <citation type="submission" date="2018-07" db="EMBL/GenBank/DDBJ databases">
        <title>Draft Genome Assemblies for Five Robust Yarrowia lipolytica Strains Exhibiting High Lipid Production and Pentose Sugar Utilization and Sugar Alcohol Secretion from Undetoxified Lignocellulosic Biomass Hydrolysates.</title>
        <authorList>
            <consortium name="DOE Joint Genome Institute"/>
            <person name="Walker C."/>
            <person name="Ryu S."/>
            <person name="Na H."/>
            <person name="Zane M."/>
            <person name="LaButti K."/>
            <person name="Lipzen A."/>
            <person name="Haridas S."/>
            <person name="Barry K."/>
            <person name="Grigoriev I.V."/>
            <person name="Quarterman J."/>
            <person name="Slininger P."/>
            <person name="Dien B."/>
            <person name="Trinh C.T."/>
        </authorList>
    </citation>
    <scope>NUCLEOTIDE SEQUENCE [LARGE SCALE GENOMIC DNA]</scope>
    <source>
        <strain evidence="8 10">YB392</strain>
    </source>
</reference>
<feature type="domain" description="PDZ GRASP-type" evidence="6">
    <location>
        <begin position="30"/>
        <end position="169"/>
    </location>
</feature>
<evidence type="ECO:0000256" key="1">
    <source>
        <dbReference type="ARBA" id="ARBA00004394"/>
    </source>
</evidence>
<dbReference type="GO" id="GO:0000139">
    <property type="term" value="C:Golgi membrane"/>
    <property type="evidence" value="ECO:0007669"/>
    <property type="project" value="UniProtKB-SubCell"/>
</dbReference>
<dbReference type="Gene3D" id="2.30.42.10">
    <property type="match status" value="2"/>
</dbReference>
<dbReference type="VEuPathDB" id="FungiDB:YALI1_E03553g"/>
<evidence type="ECO:0000313" key="10">
    <source>
        <dbReference type="Proteomes" id="UP000256601"/>
    </source>
</evidence>
<organism evidence="7 9">
    <name type="scientific">Yarrowia lipolytica</name>
    <name type="common">Candida lipolytica</name>
    <dbReference type="NCBI Taxonomy" id="4952"/>
    <lineage>
        <taxon>Eukaryota</taxon>
        <taxon>Fungi</taxon>
        <taxon>Dikarya</taxon>
        <taxon>Ascomycota</taxon>
        <taxon>Saccharomycotina</taxon>
        <taxon>Dipodascomycetes</taxon>
        <taxon>Dipodascales</taxon>
        <taxon>Dipodascales incertae sedis</taxon>
        <taxon>Yarrowia</taxon>
    </lineage>
</organism>
<keyword evidence="3" id="KW-0333">Golgi apparatus</keyword>
<comment type="subcellular location">
    <subcellularLocation>
        <location evidence="1">Golgi apparatus membrane</location>
    </subcellularLocation>
</comment>
<reference evidence="7 9" key="1">
    <citation type="journal article" date="2016" name="PLoS ONE">
        <title>Sequence Assembly of Yarrowia lipolytica Strain W29/CLIB89 Shows Transposable Element Diversity.</title>
        <authorList>
            <person name="Magnan C."/>
            <person name="Yu J."/>
            <person name="Chang I."/>
            <person name="Jahn E."/>
            <person name="Kanomata Y."/>
            <person name="Wu J."/>
            <person name="Zeller M."/>
            <person name="Oakes M."/>
            <person name="Baldi P."/>
            <person name="Sandmeyer S."/>
        </authorList>
    </citation>
    <scope>NUCLEOTIDE SEQUENCE [LARGE SCALE GENOMIC DNA]</scope>
    <source>
        <strain evidence="7">CLIB89</strain>
        <strain evidence="9">CLIB89(W29)</strain>
    </source>
</reference>
<dbReference type="InterPro" id="IPR036034">
    <property type="entry name" value="PDZ_sf"/>
</dbReference>
<feature type="compositionally biased region" description="Low complexity" evidence="5">
    <location>
        <begin position="300"/>
        <end position="319"/>
    </location>
</feature>
<evidence type="ECO:0000256" key="5">
    <source>
        <dbReference type="SAM" id="MobiDB-lite"/>
    </source>
</evidence>
<dbReference type="OMA" id="SSTQHIW"/>
<evidence type="ECO:0000256" key="3">
    <source>
        <dbReference type="ARBA" id="ARBA00023034"/>
    </source>
</evidence>
<dbReference type="AlphaFoldDB" id="A0A1D8NGW6"/>
<dbReference type="EMBL" id="CP017557">
    <property type="protein sequence ID" value="AOW04875.1"/>
    <property type="molecule type" value="Genomic_DNA"/>
</dbReference>
<gene>
    <name evidence="8" type="ORF">B0I71DRAFT_126497</name>
    <name evidence="7" type="ORF">YALI1_E03553g</name>
</gene>
<evidence type="ECO:0000259" key="6">
    <source>
        <dbReference type="PROSITE" id="PS51865"/>
    </source>
</evidence>
<dbReference type="RefSeq" id="XP_503480.1">
    <property type="nucleotide sequence ID" value="XM_503480.1"/>
</dbReference>
<evidence type="ECO:0000256" key="4">
    <source>
        <dbReference type="ARBA" id="ARBA00023136"/>
    </source>
</evidence>
<dbReference type="FunFam" id="2.30.42.10:FF:000183">
    <property type="entry name" value="Golgi reassembly-stacking protein 2"/>
    <property type="match status" value="1"/>
</dbReference>
<keyword evidence="4" id="KW-0472">Membrane</keyword>
<dbReference type="SUPFAM" id="SSF50156">
    <property type="entry name" value="PDZ domain-like"/>
    <property type="match status" value="2"/>
</dbReference>
<dbReference type="GO" id="GO:0007030">
    <property type="term" value="P:Golgi organization"/>
    <property type="evidence" value="ECO:0007669"/>
    <property type="project" value="TreeGrafter"/>
</dbReference>
<dbReference type="eggNOG" id="KOG3834">
    <property type="taxonomic scope" value="Eukaryota"/>
</dbReference>
<dbReference type="EMBL" id="KZ858947">
    <property type="protein sequence ID" value="RDW29139.1"/>
    <property type="molecule type" value="Genomic_DNA"/>
</dbReference>
<keyword evidence="2" id="KW-0677">Repeat</keyword>
<feature type="compositionally biased region" description="Basic and acidic residues" evidence="5">
    <location>
        <begin position="349"/>
        <end position="359"/>
    </location>
</feature>
<accession>A0A1D8NGW6</accession>
<dbReference type="VEuPathDB" id="FungiDB:YALI0_E03014g"/>
<evidence type="ECO:0000313" key="7">
    <source>
        <dbReference type="EMBL" id="AOW04875.1"/>
    </source>
</evidence>
<name>A0A1D8NGW6_YARLL</name>
<dbReference type="Proteomes" id="UP000256601">
    <property type="component" value="Unassembled WGS sequence"/>
</dbReference>
<feature type="domain" description="PDZ GRASP-type" evidence="6">
    <location>
        <begin position="174"/>
        <end position="269"/>
    </location>
</feature>
<dbReference type="PANTHER" id="PTHR12893:SF0">
    <property type="entry name" value="GRASP65"/>
    <property type="match status" value="1"/>
</dbReference>
<dbReference type="InterPro" id="IPR024958">
    <property type="entry name" value="GRASP_PDZ"/>
</dbReference>
<evidence type="ECO:0000256" key="2">
    <source>
        <dbReference type="ARBA" id="ARBA00022737"/>
    </source>
</evidence>
<evidence type="ECO:0000313" key="9">
    <source>
        <dbReference type="Proteomes" id="UP000182444"/>
    </source>
</evidence>
<evidence type="ECO:0000313" key="8">
    <source>
        <dbReference type="EMBL" id="RDW29139.1"/>
    </source>
</evidence>
<dbReference type="Proteomes" id="UP000182444">
    <property type="component" value="Chromosome 1E"/>
</dbReference>
<dbReference type="Pfam" id="PF04495">
    <property type="entry name" value="GRASP55_65"/>
    <property type="match status" value="1"/>
</dbReference>
<sequence length="377" mass="40676">MFAFAQKLVSQADKYINEARDEVDDQPCSHGFRILHVEPNSIAQKAGLEALYDFIIAVDGETVDHETQEHNPYARQSLDQPVQAPVDRLTQRLTGDNVTLTVFSSKGHTVRNVQVDASTAKPEFTEPDAIQLDSVHGGDFVRGNEYDKEALKEASTPPGLGVSLQYTPLDVGDYVWHVLDVAPNSPAERAGLIAHSDYIVGGSGGLLASGGEDLLSRVVAVHYSRQEDCPIQLFVYNSDYNITRPVLIMPMRGWGGAGLLGCGVGYGLLHRLPEFLGVNRPGDTVFNADERASASPAPPQSYQAPPQGGIPAVAYQPPSAYAPPPPTGGPRRAKKPATAINDFSDYFAEQEKSSREADRISLAAQPVKDIPPPPKKA</sequence>
<dbReference type="InterPro" id="IPR007583">
    <property type="entry name" value="GRASP55_65"/>
</dbReference>
<dbReference type="PANTHER" id="PTHR12893">
    <property type="entry name" value="GOLGI REASSEMBLY STACKING PROTEIN GRASP"/>
    <property type="match status" value="1"/>
</dbReference>
<proteinExistence type="predicted"/>
<dbReference type="PROSITE" id="PS51865">
    <property type="entry name" value="PDZ_GRASP"/>
    <property type="match status" value="2"/>
</dbReference>
<dbReference type="OrthoDB" id="3318at2759"/>
<feature type="region of interest" description="Disordered" evidence="5">
    <location>
        <begin position="286"/>
        <end position="377"/>
    </location>
</feature>